<dbReference type="GO" id="GO:0006508">
    <property type="term" value="P:proteolysis"/>
    <property type="evidence" value="ECO:0007669"/>
    <property type="project" value="UniProtKB-KW"/>
</dbReference>
<evidence type="ECO:0000256" key="12">
    <source>
        <dbReference type="HAMAP-Rule" id="MF_00188"/>
    </source>
</evidence>
<evidence type="ECO:0000256" key="5">
    <source>
        <dbReference type="ARBA" id="ARBA00022692"/>
    </source>
</evidence>
<dbReference type="EC" id="3.4.24.-" evidence="12"/>
<feature type="transmembrane region" description="Helical" evidence="12">
    <location>
        <begin position="156"/>
        <end position="173"/>
    </location>
</feature>
<reference evidence="15" key="1">
    <citation type="submission" date="2017-09" db="EMBL/GenBank/DDBJ databases">
        <title>Depth-based differentiation of microbial function through sediment-hosted aquifers and enrichment of novel symbionts in the deep terrestrial subsurface.</title>
        <authorList>
            <person name="Probst A.J."/>
            <person name="Ladd B."/>
            <person name="Jarett J.K."/>
            <person name="Geller-Mcgrath D.E."/>
            <person name="Sieber C.M.K."/>
            <person name="Emerson J.B."/>
            <person name="Anantharaman K."/>
            <person name="Thomas B.C."/>
            <person name="Malmstrom R."/>
            <person name="Stieglmeier M."/>
            <person name="Klingl A."/>
            <person name="Woyke T."/>
            <person name="Ryan C.M."/>
            <person name="Banfield J.F."/>
        </authorList>
    </citation>
    <scope>NUCLEOTIDE SEQUENCE [LARGE SCALE GENOMIC DNA]</scope>
</reference>
<dbReference type="GO" id="GO:0008270">
    <property type="term" value="F:zinc ion binding"/>
    <property type="evidence" value="ECO:0007669"/>
    <property type="project" value="UniProtKB-UniRule"/>
</dbReference>
<comment type="caution">
    <text evidence="14">The sequence shown here is derived from an EMBL/GenBank/DDBJ whole genome shotgun (WGS) entry which is preliminary data.</text>
</comment>
<dbReference type="HAMAP" id="MF_00188">
    <property type="entry name" value="Pept_M48_protease_HtpX"/>
    <property type="match status" value="1"/>
</dbReference>
<accession>A0A2H0WYF4</accession>
<evidence type="ECO:0000256" key="4">
    <source>
        <dbReference type="ARBA" id="ARBA00022670"/>
    </source>
</evidence>
<dbReference type="Pfam" id="PF01435">
    <property type="entry name" value="Peptidase_M48"/>
    <property type="match status" value="1"/>
</dbReference>
<evidence type="ECO:0000313" key="15">
    <source>
        <dbReference type="Proteomes" id="UP000229574"/>
    </source>
</evidence>
<comment type="cofactor">
    <cofactor evidence="12">
        <name>Zn(2+)</name>
        <dbReference type="ChEBI" id="CHEBI:29105"/>
    </cofactor>
    <text evidence="12">Binds 1 zinc ion per subunit.</text>
</comment>
<evidence type="ECO:0000256" key="2">
    <source>
        <dbReference type="ARBA" id="ARBA00009779"/>
    </source>
</evidence>
<feature type="transmembrane region" description="Helical" evidence="12">
    <location>
        <begin position="16"/>
        <end position="37"/>
    </location>
</feature>
<feature type="binding site" evidence="12">
    <location>
        <position position="221"/>
    </location>
    <ligand>
        <name>Zn(2+)</name>
        <dbReference type="ChEBI" id="CHEBI:29105"/>
        <note>catalytic</note>
    </ligand>
</feature>
<keyword evidence="11 12" id="KW-0472">Membrane</keyword>
<keyword evidence="8 12" id="KW-0862">Zinc</keyword>
<dbReference type="Proteomes" id="UP000229574">
    <property type="component" value="Unassembled WGS sequence"/>
</dbReference>
<protein>
    <recommendedName>
        <fullName evidence="12">Protease HtpX homolog</fullName>
        <ecNumber evidence="12">3.4.24.-</ecNumber>
    </recommendedName>
</protein>
<evidence type="ECO:0000256" key="1">
    <source>
        <dbReference type="ARBA" id="ARBA00004651"/>
    </source>
</evidence>
<evidence type="ECO:0000256" key="10">
    <source>
        <dbReference type="ARBA" id="ARBA00023049"/>
    </source>
</evidence>
<evidence type="ECO:0000259" key="13">
    <source>
        <dbReference type="Pfam" id="PF01435"/>
    </source>
</evidence>
<gene>
    <name evidence="12" type="primary">htpX</name>
    <name evidence="14" type="ORF">COT54_03355</name>
</gene>
<dbReference type="GO" id="GO:0004222">
    <property type="term" value="F:metalloendopeptidase activity"/>
    <property type="evidence" value="ECO:0007669"/>
    <property type="project" value="UniProtKB-UniRule"/>
</dbReference>
<name>A0A2H0WYF4_9BACT</name>
<dbReference type="PANTHER" id="PTHR43221:SF1">
    <property type="entry name" value="PROTEASE HTPX"/>
    <property type="match status" value="1"/>
</dbReference>
<feature type="binding site" evidence="12">
    <location>
        <position position="144"/>
    </location>
    <ligand>
        <name>Zn(2+)</name>
        <dbReference type="ChEBI" id="CHEBI:29105"/>
        <note>catalytic</note>
    </ligand>
</feature>
<dbReference type="AlphaFoldDB" id="A0A2H0WYF4"/>
<keyword evidence="6 12" id="KW-0479">Metal-binding</keyword>
<evidence type="ECO:0000256" key="3">
    <source>
        <dbReference type="ARBA" id="ARBA00022475"/>
    </source>
</evidence>
<feature type="transmembrane region" description="Helical" evidence="12">
    <location>
        <begin position="193"/>
        <end position="216"/>
    </location>
</feature>
<evidence type="ECO:0000256" key="9">
    <source>
        <dbReference type="ARBA" id="ARBA00022989"/>
    </source>
</evidence>
<evidence type="ECO:0000256" key="8">
    <source>
        <dbReference type="ARBA" id="ARBA00022833"/>
    </source>
</evidence>
<keyword evidence="7 12" id="KW-0378">Hydrolase</keyword>
<feature type="domain" description="Peptidase M48" evidence="13">
    <location>
        <begin position="86"/>
        <end position="297"/>
    </location>
</feature>
<proteinExistence type="inferred from homology"/>
<keyword evidence="3 12" id="KW-1003">Cell membrane</keyword>
<dbReference type="InterPro" id="IPR022919">
    <property type="entry name" value="Pept_M48_protease_HtpX"/>
</dbReference>
<dbReference type="PANTHER" id="PTHR43221">
    <property type="entry name" value="PROTEASE HTPX"/>
    <property type="match status" value="1"/>
</dbReference>
<sequence length="299" mass="33077">MLNIYEQIDANKRRSFWVIAIFIAFVSAFGYFFSYIYGNDWTFLIFAVLISGVGSWISYYNSDSIALSLAHGHPVTRATHAPYLNIVDNLSRVARIPAPKTYVIDSPALNAFATGRDPGHAAICLTQGLLDKLNRTEIEGVVAHELSHIRNYDTRLMTIIAILVGSIAMVMNWGWRLGAHRSGSRDNKGGNAIIMIIGLVFIILAPIIASLIQLAISRRREFYADASAAHLTRQPSGLISALKKIASHEDIQLETASTATAHLYIDDPVTKETHGSWMTKMFSTHPPIVDRIKALEGKI</sequence>
<keyword evidence="4 12" id="KW-0645">Protease</keyword>
<dbReference type="CDD" id="cd07340">
    <property type="entry name" value="M48B_Htpx_like"/>
    <property type="match status" value="1"/>
</dbReference>
<dbReference type="GO" id="GO:0005886">
    <property type="term" value="C:plasma membrane"/>
    <property type="evidence" value="ECO:0007669"/>
    <property type="project" value="UniProtKB-SubCell"/>
</dbReference>
<feature type="binding site" evidence="12">
    <location>
        <position position="148"/>
    </location>
    <ligand>
        <name>Zn(2+)</name>
        <dbReference type="ChEBI" id="CHEBI:29105"/>
        <note>catalytic</note>
    </ligand>
</feature>
<keyword evidence="10 12" id="KW-0482">Metalloprotease</keyword>
<dbReference type="InterPro" id="IPR036259">
    <property type="entry name" value="MFS_trans_sf"/>
</dbReference>
<dbReference type="SUPFAM" id="SSF103473">
    <property type="entry name" value="MFS general substrate transporter"/>
    <property type="match status" value="1"/>
</dbReference>
<evidence type="ECO:0000256" key="11">
    <source>
        <dbReference type="ARBA" id="ARBA00023136"/>
    </source>
</evidence>
<dbReference type="InterPro" id="IPR001915">
    <property type="entry name" value="Peptidase_M48"/>
</dbReference>
<feature type="transmembrane region" description="Helical" evidence="12">
    <location>
        <begin position="43"/>
        <end position="60"/>
    </location>
</feature>
<feature type="active site" evidence="12">
    <location>
        <position position="145"/>
    </location>
</feature>
<keyword evidence="5 12" id="KW-0812">Transmembrane</keyword>
<comment type="similarity">
    <text evidence="2 12">Belongs to the peptidase M48B family.</text>
</comment>
<keyword evidence="9 12" id="KW-1133">Transmembrane helix</keyword>
<dbReference type="EMBL" id="PEYY01000126">
    <property type="protein sequence ID" value="PIS17682.1"/>
    <property type="molecule type" value="Genomic_DNA"/>
</dbReference>
<organism evidence="14 15">
    <name type="scientific">Candidatus Collierbacteria bacterium CG09_land_8_20_14_0_10_46_12</name>
    <dbReference type="NCBI Taxonomy" id="1974533"/>
    <lineage>
        <taxon>Bacteria</taxon>
        <taxon>Candidatus Collieribacteriota</taxon>
    </lineage>
</organism>
<evidence type="ECO:0000256" key="7">
    <source>
        <dbReference type="ARBA" id="ARBA00022801"/>
    </source>
</evidence>
<comment type="subcellular location">
    <subcellularLocation>
        <location evidence="1 12">Cell membrane</location>
        <topology evidence="1 12">Multi-pass membrane protein</topology>
    </subcellularLocation>
</comment>
<evidence type="ECO:0000313" key="14">
    <source>
        <dbReference type="EMBL" id="PIS17682.1"/>
    </source>
</evidence>
<dbReference type="InterPro" id="IPR050083">
    <property type="entry name" value="HtpX_protease"/>
</dbReference>
<dbReference type="Gene3D" id="3.30.2010.10">
    <property type="entry name" value="Metalloproteases ('zincins'), catalytic domain"/>
    <property type="match status" value="1"/>
</dbReference>
<evidence type="ECO:0000256" key="6">
    <source>
        <dbReference type="ARBA" id="ARBA00022723"/>
    </source>
</evidence>